<protein>
    <submittedName>
        <fullName evidence="1">S-adenosyl methyltransferase</fullName>
    </submittedName>
</protein>
<dbReference type="RefSeq" id="WP_093273072.1">
    <property type="nucleotide sequence ID" value="NZ_FNOK01000041.1"/>
</dbReference>
<evidence type="ECO:0000313" key="1">
    <source>
        <dbReference type="EMBL" id="SDY97185.1"/>
    </source>
</evidence>
<dbReference type="EMBL" id="FNOK01000041">
    <property type="protein sequence ID" value="SDY97185.1"/>
    <property type="molecule type" value="Genomic_DNA"/>
</dbReference>
<keyword evidence="1" id="KW-0489">Methyltransferase</keyword>
<dbReference type="PIRSF" id="PIRSF017393">
    <property type="entry name" value="MTase_SAV2177"/>
    <property type="match status" value="1"/>
</dbReference>
<keyword evidence="2" id="KW-1185">Reference proteome</keyword>
<reference evidence="2" key="1">
    <citation type="submission" date="2016-10" db="EMBL/GenBank/DDBJ databases">
        <authorList>
            <person name="Varghese N."/>
            <person name="Submissions S."/>
        </authorList>
    </citation>
    <scope>NUCLEOTIDE SEQUENCE [LARGE SCALE GENOMIC DNA]</scope>
    <source>
        <strain evidence="2">CGMCC 4.3530</strain>
    </source>
</reference>
<proteinExistence type="predicted"/>
<dbReference type="CDD" id="cd02440">
    <property type="entry name" value="AdoMet_MTases"/>
    <property type="match status" value="1"/>
</dbReference>
<dbReference type="Pfam" id="PF04672">
    <property type="entry name" value="Methyltransf_19"/>
    <property type="match status" value="1"/>
</dbReference>
<dbReference type="GO" id="GO:0032259">
    <property type="term" value="P:methylation"/>
    <property type="evidence" value="ECO:0007669"/>
    <property type="project" value="UniProtKB-KW"/>
</dbReference>
<keyword evidence="1" id="KW-0808">Transferase</keyword>
<evidence type="ECO:0000313" key="2">
    <source>
        <dbReference type="Proteomes" id="UP000199529"/>
    </source>
</evidence>
<accession>A0A1H3P8N7</accession>
<dbReference type="GO" id="GO:0008168">
    <property type="term" value="F:methyltransferase activity"/>
    <property type="evidence" value="ECO:0007669"/>
    <property type="project" value="UniProtKB-KW"/>
</dbReference>
<gene>
    <name evidence="1" type="ORF">SAMN05216215_10412</name>
</gene>
<dbReference type="STRING" id="418495.SAMN05216215_10412"/>
<name>A0A1H3P8N7_9PSEU</name>
<dbReference type="Proteomes" id="UP000199529">
    <property type="component" value="Unassembled WGS sequence"/>
</dbReference>
<dbReference type="OrthoDB" id="3664292at2"/>
<dbReference type="Gene3D" id="3.40.50.150">
    <property type="entry name" value="Vaccinia Virus protein VP39"/>
    <property type="match status" value="1"/>
</dbReference>
<dbReference type="SUPFAM" id="SSF53335">
    <property type="entry name" value="S-adenosyl-L-methionine-dependent methyltransferases"/>
    <property type="match status" value="1"/>
</dbReference>
<organism evidence="1 2">
    <name type="scientific">Saccharopolyspora shandongensis</name>
    <dbReference type="NCBI Taxonomy" id="418495"/>
    <lineage>
        <taxon>Bacteria</taxon>
        <taxon>Bacillati</taxon>
        <taxon>Actinomycetota</taxon>
        <taxon>Actinomycetes</taxon>
        <taxon>Pseudonocardiales</taxon>
        <taxon>Pseudonocardiaceae</taxon>
        <taxon>Saccharopolyspora</taxon>
    </lineage>
</organism>
<dbReference type="InterPro" id="IPR029063">
    <property type="entry name" value="SAM-dependent_MTases_sf"/>
</dbReference>
<sequence>MSEHGQLPQELDPDRPSGARVYDFFLGGGSNFAVDRELGRRVLAVAPDMRLSVLANRACMHRVVRMCLAQGVRQFLDVGCGISSIGTPHELAQRLDPTARVVYVDSEPVAVTHGELVLEGNPNAAIVQADLRDIDEVLAATDVRRLLDRNQPTAVLMFAVLHHVPDHDDPSALVRAYLESFAPGSFVALTHLTADHAPEIMRAVFDLLPTDLHPGTLRSRAELEALLTGLDLVDPGVVPIAQWRPERGDLDLQPAVPLGYAAVARKS</sequence>
<dbReference type="AlphaFoldDB" id="A0A1H3P8N7"/>
<dbReference type="InterPro" id="IPR006764">
    <property type="entry name" value="SAM_dep_MeTrfase_SAV2177_type"/>
</dbReference>